<dbReference type="InterPro" id="IPR036390">
    <property type="entry name" value="WH_DNA-bd_sf"/>
</dbReference>
<organism evidence="5 6">
    <name type="scientific">Sporichthya brevicatena</name>
    <dbReference type="NCBI Taxonomy" id="171442"/>
    <lineage>
        <taxon>Bacteria</taxon>
        <taxon>Bacillati</taxon>
        <taxon>Actinomycetota</taxon>
        <taxon>Actinomycetes</taxon>
        <taxon>Sporichthyales</taxon>
        <taxon>Sporichthyaceae</taxon>
        <taxon>Sporichthya</taxon>
    </lineage>
</organism>
<keyword evidence="1" id="KW-0805">Transcription regulation</keyword>
<comment type="caution">
    <text evidence="5">The sequence shown here is derived from an EMBL/GenBank/DDBJ whole genome shotgun (WGS) entry which is preliminary data.</text>
</comment>
<dbReference type="Proteomes" id="UP001500957">
    <property type="component" value="Unassembled WGS sequence"/>
</dbReference>
<evidence type="ECO:0000256" key="2">
    <source>
        <dbReference type="ARBA" id="ARBA00023125"/>
    </source>
</evidence>
<proteinExistence type="predicted"/>
<protein>
    <recommendedName>
        <fullName evidence="4">HTH gntR-type domain-containing protein</fullName>
    </recommendedName>
</protein>
<keyword evidence="2" id="KW-0238">DNA-binding</keyword>
<keyword evidence="6" id="KW-1185">Reference proteome</keyword>
<dbReference type="SMART" id="SM00345">
    <property type="entry name" value="HTH_GNTR"/>
    <property type="match status" value="1"/>
</dbReference>
<evidence type="ECO:0000256" key="3">
    <source>
        <dbReference type="ARBA" id="ARBA00023163"/>
    </source>
</evidence>
<evidence type="ECO:0000313" key="6">
    <source>
        <dbReference type="Proteomes" id="UP001500957"/>
    </source>
</evidence>
<dbReference type="SUPFAM" id="SSF53850">
    <property type="entry name" value="Periplasmic binding protein-like II"/>
    <property type="match status" value="1"/>
</dbReference>
<dbReference type="PROSITE" id="PS50949">
    <property type="entry name" value="HTH_GNTR"/>
    <property type="match status" value="1"/>
</dbReference>
<evidence type="ECO:0000313" key="5">
    <source>
        <dbReference type="EMBL" id="GAA0619101.1"/>
    </source>
</evidence>
<dbReference type="Gene3D" id="3.40.190.10">
    <property type="entry name" value="Periplasmic binding protein-like II"/>
    <property type="match status" value="1"/>
</dbReference>
<dbReference type="PANTHER" id="PTHR38431:SF1">
    <property type="entry name" value="BLL2305 PROTEIN"/>
    <property type="match status" value="1"/>
</dbReference>
<sequence length="330" mass="34586">MVRPSASVQNGANLDSVAVSRYREICLDLAERVVSGDLEPGTELPGVRELARSWGTTATTVSRAQRELADAGVLVLHERRRAQVAPGAALAAREFLAGRVGFRLVGSDDPALDLVARGVPELEVLTGRGSFGGLSEVRRGRADGAALHLLHRTGIYNAPFVQRLLRNQAPHLLHLWRREQGLIVPPANPDGVRSVGDLTGRRVALRRFGTGTRVLFDRLAIAAGMDPDGVRGPEVETHLEVALAVATGTVDAGLGVRSAAADLGLDFVPLTWESYDVGLPGSALGAAAPVITALSSSALRAAITALGGYDTADSGRLDELDAMGEPTIPG</sequence>
<keyword evidence="3" id="KW-0804">Transcription</keyword>
<dbReference type="Gene3D" id="1.10.10.10">
    <property type="entry name" value="Winged helix-like DNA-binding domain superfamily/Winged helix DNA-binding domain"/>
    <property type="match status" value="1"/>
</dbReference>
<dbReference type="Pfam" id="PF12727">
    <property type="entry name" value="PBP_like"/>
    <property type="match status" value="1"/>
</dbReference>
<accession>A0ABN1GTK5</accession>
<dbReference type="InterPro" id="IPR024370">
    <property type="entry name" value="PBP_domain"/>
</dbReference>
<gene>
    <name evidence="5" type="ORF">GCM10009547_21900</name>
</gene>
<reference evidence="5 6" key="1">
    <citation type="journal article" date="2019" name="Int. J. Syst. Evol. Microbiol.">
        <title>The Global Catalogue of Microorganisms (GCM) 10K type strain sequencing project: providing services to taxonomists for standard genome sequencing and annotation.</title>
        <authorList>
            <consortium name="The Broad Institute Genomics Platform"/>
            <consortium name="The Broad Institute Genome Sequencing Center for Infectious Disease"/>
            <person name="Wu L."/>
            <person name="Ma J."/>
        </authorList>
    </citation>
    <scope>NUCLEOTIDE SEQUENCE [LARGE SCALE GENOMIC DNA]</scope>
    <source>
        <strain evidence="5 6">JCM 10671</strain>
    </source>
</reference>
<dbReference type="InterPro" id="IPR000524">
    <property type="entry name" value="Tscrpt_reg_HTH_GntR"/>
</dbReference>
<name>A0ABN1GTK5_9ACTN</name>
<dbReference type="InterPro" id="IPR036388">
    <property type="entry name" value="WH-like_DNA-bd_sf"/>
</dbReference>
<dbReference type="Pfam" id="PF00392">
    <property type="entry name" value="GntR"/>
    <property type="match status" value="1"/>
</dbReference>
<evidence type="ECO:0000256" key="1">
    <source>
        <dbReference type="ARBA" id="ARBA00023015"/>
    </source>
</evidence>
<evidence type="ECO:0000259" key="4">
    <source>
        <dbReference type="PROSITE" id="PS50949"/>
    </source>
</evidence>
<dbReference type="EMBL" id="BAAAHE010000016">
    <property type="protein sequence ID" value="GAA0619101.1"/>
    <property type="molecule type" value="Genomic_DNA"/>
</dbReference>
<feature type="domain" description="HTH gntR-type" evidence="4">
    <location>
        <begin position="19"/>
        <end position="87"/>
    </location>
</feature>
<dbReference type="PANTHER" id="PTHR38431">
    <property type="entry name" value="BLL2305 PROTEIN"/>
    <property type="match status" value="1"/>
</dbReference>
<dbReference type="SUPFAM" id="SSF46785">
    <property type="entry name" value="Winged helix' DNA-binding domain"/>
    <property type="match status" value="1"/>
</dbReference>